<dbReference type="SUPFAM" id="SSF46785">
    <property type="entry name" value="Winged helix' DNA-binding domain"/>
    <property type="match status" value="1"/>
</dbReference>
<sequence>MLDNALFQPRAPGTPLQSWIRQSLVNAILDGKLQGGQRMPATRHLAKSLGIGRNTVTAAYEELVSQGFLESRERMGFFVGATEQHLPVEAEANAPTGTEVAWDRHLKFAPSRMRHIEKPWDWHDYKYPFVYGQVDRNLFPVDQWRACSRDALGRSAIDYWASDRALEDDPLLVEQLCRHVLPQRGIFARRDEVMVTLGSQHGIFLLSQLLLRPGDPVAVEDPGYPDAQNIFEAHRAEIRRLAVDDDGVVLDGAAQAKLRGAGLVFVTPAHHCPTMVTMSHERRSQLLDLAEREDFLILEDDYEGEIRSAETPPALKSIDRSGRVVYIGTMSKILAPGVRIGYIVAPAPLIAEARAMRRLMHRSAPLNNQRTAAILLANGHYEGMVRVVREALSHRWQEAVACVRRELPDFRMSRSIGGSSLWIECPPDLEATELIAACAERGVLVEKGDPFVAPHLGGRFFRLGLSAIDQRLIAPGIAEIATAARYLQGR</sequence>
<dbReference type="PANTHER" id="PTHR46577:SF1">
    <property type="entry name" value="HTH-TYPE TRANSCRIPTIONAL REGULATORY PROTEIN GABR"/>
    <property type="match status" value="1"/>
</dbReference>
<keyword evidence="5" id="KW-0804">Transcription</keyword>
<evidence type="ECO:0000313" key="8">
    <source>
        <dbReference type="Proteomes" id="UP000649829"/>
    </source>
</evidence>
<reference evidence="7" key="2">
    <citation type="submission" date="2020-09" db="EMBL/GenBank/DDBJ databases">
        <authorList>
            <person name="Sun Q."/>
            <person name="Zhou Y."/>
        </authorList>
    </citation>
    <scope>NUCLEOTIDE SEQUENCE</scope>
    <source>
        <strain evidence="7">CGMCC 1.6293</strain>
    </source>
</reference>
<evidence type="ECO:0000313" key="7">
    <source>
        <dbReference type="EMBL" id="GGM15748.1"/>
    </source>
</evidence>
<dbReference type="InterPro" id="IPR015424">
    <property type="entry name" value="PyrdxlP-dep_Trfase"/>
</dbReference>
<accession>A0A917TAM1</accession>
<dbReference type="RefSeq" id="WP_036539089.1">
    <property type="nucleotide sequence ID" value="NZ_BMLF01000007.1"/>
</dbReference>
<gene>
    <name evidence="7" type="ORF">GCM10011534_42180</name>
</gene>
<dbReference type="PRINTS" id="PR00035">
    <property type="entry name" value="HTHGNTR"/>
</dbReference>
<evidence type="ECO:0000256" key="5">
    <source>
        <dbReference type="ARBA" id="ARBA00023163"/>
    </source>
</evidence>
<dbReference type="EMBL" id="BMLF01000007">
    <property type="protein sequence ID" value="GGM15748.1"/>
    <property type="molecule type" value="Genomic_DNA"/>
</dbReference>
<dbReference type="AlphaFoldDB" id="A0A917TAM1"/>
<dbReference type="PANTHER" id="PTHR46577">
    <property type="entry name" value="HTH-TYPE TRANSCRIPTIONAL REGULATORY PROTEIN GABR"/>
    <property type="match status" value="1"/>
</dbReference>
<dbReference type="InterPro" id="IPR036390">
    <property type="entry name" value="WH_DNA-bd_sf"/>
</dbReference>
<dbReference type="Pfam" id="PF00392">
    <property type="entry name" value="GntR"/>
    <property type="match status" value="1"/>
</dbReference>
<organism evidence="7 8">
    <name type="scientific">Pseudooceanicola nanhaiensis</name>
    <dbReference type="NCBI Taxonomy" id="375761"/>
    <lineage>
        <taxon>Bacteria</taxon>
        <taxon>Pseudomonadati</taxon>
        <taxon>Pseudomonadota</taxon>
        <taxon>Alphaproteobacteria</taxon>
        <taxon>Rhodobacterales</taxon>
        <taxon>Paracoccaceae</taxon>
        <taxon>Pseudooceanicola</taxon>
    </lineage>
</organism>
<dbReference type="InterPro" id="IPR051446">
    <property type="entry name" value="HTH_trans_reg/aminotransferase"/>
</dbReference>
<keyword evidence="3" id="KW-0805">Transcription regulation</keyword>
<evidence type="ECO:0000256" key="2">
    <source>
        <dbReference type="ARBA" id="ARBA00022898"/>
    </source>
</evidence>
<keyword evidence="8" id="KW-1185">Reference proteome</keyword>
<dbReference type="GO" id="GO:0030170">
    <property type="term" value="F:pyridoxal phosphate binding"/>
    <property type="evidence" value="ECO:0007669"/>
    <property type="project" value="InterPro"/>
</dbReference>
<keyword evidence="2" id="KW-0663">Pyridoxal phosphate</keyword>
<dbReference type="InterPro" id="IPR036388">
    <property type="entry name" value="WH-like_DNA-bd_sf"/>
</dbReference>
<dbReference type="Gene3D" id="3.40.640.10">
    <property type="entry name" value="Type I PLP-dependent aspartate aminotransferase-like (Major domain)"/>
    <property type="match status" value="1"/>
</dbReference>
<proteinExistence type="inferred from homology"/>
<dbReference type="InterPro" id="IPR015421">
    <property type="entry name" value="PyrdxlP-dep_Trfase_major"/>
</dbReference>
<evidence type="ECO:0000259" key="6">
    <source>
        <dbReference type="PROSITE" id="PS50949"/>
    </source>
</evidence>
<dbReference type="InterPro" id="IPR000524">
    <property type="entry name" value="Tscrpt_reg_HTH_GntR"/>
</dbReference>
<dbReference type="CDD" id="cd07377">
    <property type="entry name" value="WHTH_GntR"/>
    <property type="match status" value="1"/>
</dbReference>
<dbReference type="InterPro" id="IPR004839">
    <property type="entry name" value="Aminotransferase_I/II_large"/>
</dbReference>
<dbReference type="GO" id="GO:0003700">
    <property type="term" value="F:DNA-binding transcription factor activity"/>
    <property type="evidence" value="ECO:0007669"/>
    <property type="project" value="InterPro"/>
</dbReference>
<dbReference type="SMART" id="SM00345">
    <property type="entry name" value="HTH_GNTR"/>
    <property type="match status" value="1"/>
</dbReference>
<evidence type="ECO:0000256" key="3">
    <source>
        <dbReference type="ARBA" id="ARBA00023015"/>
    </source>
</evidence>
<reference evidence="7" key="1">
    <citation type="journal article" date="2014" name="Int. J. Syst. Evol. Microbiol.">
        <title>Complete genome sequence of Corynebacterium casei LMG S-19264T (=DSM 44701T), isolated from a smear-ripened cheese.</title>
        <authorList>
            <consortium name="US DOE Joint Genome Institute (JGI-PGF)"/>
            <person name="Walter F."/>
            <person name="Albersmeier A."/>
            <person name="Kalinowski J."/>
            <person name="Ruckert C."/>
        </authorList>
    </citation>
    <scope>NUCLEOTIDE SEQUENCE</scope>
    <source>
        <strain evidence="7">CGMCC 1.6293</strain>
    </source>
</reference>
<comment type="similarity">
    <text evidence="1">In the C-terminal section; belongs to the class-I pyridoxal-phosphate-dependent aminotransferase family.</text>
</comment>
<dbReference type="SUPFAM" id="SSF53383">
    <property type="entry name" value="PLP-dependent transferases"/>
    <property type="match status" value="1"/>
</dbReference>
<keyword evidence="4" id="KW-0238">DNA-binding</keyword>
<dbReference type="Gene3D" id="1.10.10.10">
    <property type="entry name" value="Winged helix-like DNA-binding domain superfamily/Winged helix DNA-binding domain"/>
    <property type="match status" value="1"/>
</dbReference>
<dbReference type="CDD" id="cd00609">
    <property type="entry name" value="AAT_like"/>
    <property type="match status" value="1"/>
</dbReference>
<dbReference type="Proteomes" id="UP000649829">
    <property type="component" value="Unassembled WGS sequence"/>
</dbReference>
<feature type="domain" description="HTH gntR-type" evidence="6">
    <location>
        <begin position="14"/>
        <end position="82"/>
    </location>
</feature>
<evidence type="ECO:0000256" key="4">
    <source>
        <dbReference type="ARBA" id="ARBA00023125"/>
    </source>
</evidence>
<name>A0A917TAM1_9RHOB</name>
<comment type="caution">
    <text evidence="7">The sequence shown here is derived from an EMBL/GenBank/DDBJ whole genome shotgun (WGS) entry which is preliminary data.</text>
</comment>
<dbReference type="PROSITE" id="PS50949">
    <property type="entry name" value="HTH_GNTR"/>
    <property type="match status" value="1"/>
</dbReference>
<protein>
    <submittedName>
        <fullName evidence="7">GntR family transcriptional regulator</fullName>
    </submittedName>
</protein>
<dbReference type="GO" id="GO:0003677">
    <property type="term" value="F:DNA binding"/>
    <property type="evidence" value="ECO:0007669"/>
    <property type="project" value="UniProtKB-KW"/>
</dbReference>
<dbReference type="Pfam" id="PF00155">
    <property type="entry name" value="Aminotran_1_2"/>
    <property type="match status" value="1"/>
</dbReference>
<evidence type="ECO:0000256" key="1">
    <source>
        <dbReference type="ARBA" id="ARBA00005384"/>
    </source>
</evidence>